<evidence type="ECO:0000259" key="9">
    <source>
        <dbReference type="Pfam" id="PF07992"/>
    </source>
</evidence>
<evidence type="ECO:0000256" key="3">
    <source>
        <dbReference type="ARBA" id="ARBA00022630"/>
    </source>
</evidence>
<keyword evidence="3" id="KW-0285">Flavoprotein</keyword>
<keyword evidence="4" id="KW-0274">FAD</keyword>
<evidence type="ECO:0000256" key="1">
    <source>
        <dbReference type="ARBA" id="ARBA00005272"/>
    </source>
</evidence>
<proteinExistence type="inferred from homology"/>
<evidence type="ECO:0000256" key="5">
    <source>
        <dbReference type="ARBA" id="ARBA00023002"/>
    </source>
</evidence>
<comment type="catalytic activity">
    <reaction evidence="7">
        <text>a quinone + NADH + H(+) = a quinol + NAD(+)</text>
        <dbReference type="Rhea" id="RHEA:46160"/>
        <dbReference type="ChEBI" id="CHEBI:15378"/>
        <dbReference type="ChEBI" id="CHEBI:24646"/>
        <dbReference type="ChEBI" id="CHEBI:57540"/>
        <dbReference type="ChEBI" id="CHEBI:57945"/>
        <dbReference type="ChEBI" id="CHEBI:132124"/>
        <dbReference type="EC" id="1.6.5.9"/>
    </reaction>
</comment>
<dbReference type="EMBL" id="CP032627">
    <property type="protein sequence ID" value="AYG00608.1"/>
    <property type="molecule type" value="Genomic_DNA"/>
</dbReference>
<feature type="transmembrane region" description="Helical" evidence="8">
    <location>
        <begin position="597"/>
        <end position="622"/>
    </location>
</feature>
<keyword evidence="11" id="KW-1185">Reference proteome</keyword>
<sequence length="680" mass="74754">MTKKKIVVIGGGVAGVHATRELSKKLKATANITLIDKHSYHTTMTQLHEVAAGRVPFTTVQYDFQKLLGKRKNVSIVTDSVVSLDKENKKVITKHGSYEYDYVIVALGGEPNDFGVPGVKEHGFTLWSLEDAMKIKRQLETVVQYGSTEVDDEKRRALLTISVAGSGFTGIEMAGELIDWRKKVSTDWKIPEEEITINVVEMMPTILNTLDRKQADKAHAYLEKKNVHVLTNHGIVEVAQDHIKVNVGGRDEEKVAKEIPTHTLIWTTGVQGNTAAKTNLNETERGHRLQANEFMEAVGFEGQGVFVAGDVSGYIEPETGRPTPQIVEAAEQTAGTAAKNIIADINGTSKQKHTSKYQGTMVSVGSAWGVAKIGNARLTGFWAMMMKNIVYFIYTLQLRSAHYFWRYALNEVFRTEDNRNFMRGHASRRGNVLWSLPLRLFYGLIWLLDAVPKVFGNSDQSWMGNTVKISTFLKSNGGWLEKPVAKAADAAAGATSSAASSTTKAVADAAAGATTAAGGSGATHAAAQHVGFWDSIFRTTTDANGVKHVWGLTYEYGTMPKTTTAGVPHWMQPIMKVFVPNYEVALWLQRIMSIVELLLALAIIAGAFTFIASAATAGLTLMFATTGMLTWVSLWYIPVAIALMNGSGRAFGLDRWIQPWLQKWLGQLWYGKSRSIYKGR</sequence>
<dbReference type="EC" id="1.6.5.9" evidence="2"/>
<keyword evidence="8" id="KW-0472">Membrane</keyword>
<evidence type="ECO:0000256" key="4">
    <source>
        <dbReference type="ARBA" id="ARBA00022827"/>
    </source>
</evidence>
<evidence type="ECO:0000256" key="2">
    <source>
        <dbReference type="ARBA" id="ARBA00012637"/>
    </source>
</evidence>
<evidence type="ECO:0000313" key="11">
    <source>
        <dbReference type="Proteomes" id="UP000269374"/>
    </source>
</evidence>
<keyword evidence="5" id="KW-0560">Oxidoreductase</keyword>
<protein>
    <recommendedName>
        <fullName evidence="2">NADH:ubiquinone reductase (non-electrogenic)</fullName>
        <ecNumber evidence="2">1.6.5.9</ecNumber>
    </recommendedName>
</protein>
<feature type="transmembrane region" description="Helical" evidence="8">
    <location>
        <begin position="628"/>
        <end position="646"/>
    </location>
</feature>
<dbReference type="OrthoDB" id="9781621at2"/>
<comment type="similarity">
    <text evidence="1">Belongs to the NADH dehydrogenase family.</text>
</comment>
<accession>A0A387BDM5</accession>
<dbReference type="PANTHER" id="PTHR43706:SF47">
    <property type="entry name" value="EXTERNAL NADH-UBIQUINONE OXIDOREDUCTASE 1, MITOCHONDRIAL-RELATED"/>
    <property type="match status" value="1"/>
</dbReference>
<evidence type="ECO:0000313" key="10">
    <source>
        <dbReference type="EMBL" id="AYG00608.1"/>
    </source>
</evidence>
<dbReference type="InterPro" id="IPR023753">
    <property type="entry name" value="FAD/NAD-binding_dom"/>
</dbReference>
<dbReference type="Proteomes" id="UP000269374">
    <property type="component" value="Chromosome"/>
</dbReference>
<organism evidence="10 11">
    <name type="scientific">Lactococcus allomyrinae</name>
    <dbReference type="NCBI Taxonomy" id="2419773"/>
    <lineage>
        <taxon>Bacteria</taxon>
        <taxon>Bacillati</taxon>
        <taxon>Bacillota</taxon>
        <taxon>Bacilli</taxon>
        <taxon>Lactobacillales</taxon>
        <taxon>Streptococcaceae</taxon>
        <taxon>Lactococcus</taxon>
    </lineage>
</organism>
<dbReference type="PANTHER" id="PTHR43706">
    <property type="entry name" value="NADH DEHYDROGENASE"/>
    <property type="match status" value="1"/>
</dbReference>
<keyword evidence="8" id="KW-1133">Transmembrane helix</keyword>
<reference evidence="10 11" key="1">
    <citation type="submission" date="2018-09" db="EMBL/GenBank/DDBJ databases">
        <title>Genome sequencing of strain 1JSPR-7.</title>
        <authorList>
            <person name="Heo J."/>
            <person name="Kim S.-J."/>
            <person name="Kwon S.-W."/>
        </authorList>
    </citation>
    <scope>NUCLEOTIDE SEQUENCE [LARGE SCALE GENOMIC DNA]</scope>
    <source>
        <strain evidence="10 11">1JSPR-7</strain>
    </source>
</reference>
<keyword evidence="6" id="KW-0520">NAD</keyword>
<dbReference type="InterPro" id="IPR036188">
    <property type="entry name" value="FAD/NAD-bd_sf"/>
</dbReference>
<name>A0A387BDM5_9LACT</name>
<gene>
    <name evidence="10" type="ORF">D7I46_05580</name>
</gene>
<dbReference type="Gene3D" id="3.50.50.100">
    <property type="match status" value="1"/>
</dbReference>
<keyword evidence="8" id="KW-0812">Transmembrane</keyword>
<evidence type="ECO:0000256" key="6">
    <source>
        <dbReference type="ARBA" id="ARBA00023027"/>
    </source>
</evidence>
<dbReference type="PRINTS" id="PR00368">
    <property type="entry name" value="FADPNR"/>
</dbReference>
<evidence type="ECO:0000256" key="8">
    <source>
        <dbReference type="SAM" id="Phobius"/>
    </source>
</evidence>
<dbReference type="InterPro" id="IPR045024">
    <property type="entry name" value="NDH-2"/>
</dbReference>
<dbReference type="GO" id="GO:0050136">
    <property type="term" value="F:NADH dehydrogenase (quinone) (non-electrogenic) activity"/>
    <property type="evidence" value="ECO:0007669"/>
    <property type="project" value="UniProtKB-EC"/>
</dbReference>
<feature type="domain" description="FAD/NAD(P)-binding" evidence="9">
    <location>
        <begin position="5"/>
        <end position="333"/>
    </location>
</feature>
<dbReference type="KEGG" id="lact:D7I46_05580"/>
<dbReference type="SUPFAM" id="SSF51905">
    <property type="entry name" value="FAD/NAD(P)-binding domain"/>
    <property type="match status" value="2"/>
</dbReference>
<evidence type="ECO:0000256" key="7">
    <source>
        <dbReference type="ARBA" id="ARBA00047599"/>
    </source>
</evidence>
<dbReference type="Pfam" id="PF07992">
    <property type="entry name" value="Pyr_redox_2"/>
    <property type="match status" value="1"/>
</dbReference>
<dbReference type="PRINTS" id="PR00411">
    <property type="entry name" value="PNDRDTASEI"/>
</dbReference>
<dbReference type="AlphaFoldDB" id="A0A387BDM5"/>
<dbReference type="RefSeq" id="WP_120771996.1">
    <property type="nucleotide sequence ID" value="NZ_CP032627.1"/>
</dbReference>